<keyword evidence="6" id="KW-0342">GTP-binding</keyword>
<keyword evidence="4" id="KW-0547">Nucleotide-binding</keyword>
<evidence type="ECO:0000313" key="10">
    <source>
        <dbReference type="EMBL" id="MCM8748440.1"/>
    </source>
</evidence>
<dbReference type="PRINTS" id="PR00315">
    <property type="entry name" value="ELONGATNFCT"/>
</dbReference>
<dbReference type="Pfam" id="PF09107">
    <property type="entry name" value="WHD_3rd_SelB"/>
    <property type="match status" value="1"/>
</dbReference>
<evidence type="ECO:0000256" key="5">
    <source>
        <dbReference type="ARBA" id="ARBA00022917"/>
    </source>
</evidence>
<dbReference type="NCBIfam" id="TIGR00475">
    <property type="entry name" value="selB"/>
    <property type="match status" value="1"/>
</dbReference>
<dbReference type="GO" id="GO:0005829">
    <property type="term" value="C:cytosol"/>
    <property type="evidence" value="ECO:0007669"/>
    <property type="project" value="TreeGrafter"/>
</dbReference>
<gene>
    <name evidence="10" type="primary">selB</name>
    <name evidence="10" type="ORF">NET02_04720</name>
</gene>
<dbReference type="InterPro" id="IPR050055">
    <property type="entry name" value="EF-Tu_GTPase"/>
</dbReference>
<reference evidence="10" key="1">
    <citation type="submission" date="2022-06" db="EMBL/GenBank/DDBJ databases">
        <title>CFH 74404 Thermomicrobiaceae sp.</title>
        <authorList>
            <person name="Ming H."/>
            <person name="Li W.-J."/>
            <person name="Zhao Z."/>
        </authorList>
    </citation>
    <scope>NUCLEOTIDE SEQUENCE</scope>
    <source>
        <strain evidence="10">CFH 74404</strain>
    </source>
</reference>
<evidence type="ECO:0000256" key="8">
    <source>
        <dbReference type="ARBA" id="ARBA00031615"/>
    </source>
</evidence>
<dbReference type="GO" id="GO:0003924">
    <property type="term" value="F:GTPase activity"/>
    <property type="evidence" value="ECO:0007669"/>
    <property type="project" value="InterPro"/>
</dbReference>
<dbReference type="EMBL" id="JAMSLR010000002">
    <property type="protein sequence ID" value="MCM8748440.1"/>
    <property type="molecule type" value="Genomic_DNA"/>
</dbReference>
<comment type="caution">
    <text evidence="10">The sequence shown here is derived from an EMBL/GenBank/DDBJ whole genome shotgun (WGS) entry which is preliminary data.</text>
</comment>
<dbReference type="InterPro" id="IPR009000">
    <property type="entry name" value="Transl_B-barrel_sf"/>
</dbReference>
<sequence length="633" mass="70116">MTTQPQTYVIGTAGHVDHGKSTLVKALTGIDPDRLREEKEREMTIDLGFAWLSLPSGRRVSVIDVPGHERFIKNMLAGVGGFDAALLVIAADEGPMPQTAEHLAIIDLLQIRHGLVALTKVDLVDEEWRELVTVEVLERLRGTVLDGAEIVAVSAVTGEGLPELVAALDRLLEQVPPHLEAGHPRLAVDRVFTMPGFGTIVTGTLRGGPLEVGQEVELLPTGKRGRVRGLQSHRVKVERAQPGSRTAVNLSGIAVEEIERGHVLTTPGWLRPTTLLDARLRLIPEAPQPLEQNDEVDFFIGAAETLARVTLLDAERLDPGGEGWVQFRFPEPVVAVRGDRFIIRRPSPGSTIGGGVVVDAHPRRHRRFRPEVIRALEILSSGTPQELVLQALDRQPRELREVIQQTGLPETEVRATIEELAGREEITRLGTESGLTQTTLLIRSDALRALAASLAELLNAYHERYPLRRGMPREEVRSRLGLAPRAFDEAMAALARRGEIVEEADTIRSPHHQIRFTPEQQARIDRYLAALRAQPYSPPAPAEFELEPELVAALVDTGAIVRVDEGIVFARETFEEIQRTVLELIDRQGSLTLAQFRDHFGTSRKYAQAVLEYLDQRRVTRRVGDTRVRYGHG</sequence>
<protein>
    <recommendedName>
        <fullName evidence="2">Selenocysteine-specific elongation factor</fullName>
    </recommendedName>
    <alternativeName>
        <fullName evidence="8">SelB translation factor</fullName>
    </alternativeName>
</protein>
<evidence type="ECO:0000259" key="9">
    <source>
        <dbReference type="PROSITE" id="PS51722"/>
    </source>
</evidence>
<dbReference type="RefSeq" id="WP_284056218.1">
    <property type="nucleotide sequence ID" value="NZ_JAMSLR010000002.1"/>
</dbReference>
<dbReference type="PANTHER" id="PTHR43721:SF22">
    <property type="entry name" value="ELONGATION FACTOR TU, MITOCHONDRIAL"/>
    <property type="match status" value="1"/>
</dbReference>
<dbReference type="CDD" id="cd04171">
    <property type="entry name" value="SelB"/>
    <property type="match status" value="1"/>
</dbReference>
<evidence type="ECO:0000256" key="3">
    <source>
        <dbReference type="ARBA" id="ARBA00022490"/>
    </source>
</evidence>
<evidence type="ECO:0000313" key="11">
    <source>
        <dbReference type="Proteomes" id="UP001165306"/>
    </source>
</evidence>
<dbReference type="InterPro" id="IPR009001">
    <property type="entry name" value="Transl_elong_EF1A/Init_IF2_C"/>
</dbReference>
<dbReference type="InterPro" id="IPR036390">
    <property type="entry name" value="WH_DNA-bd_sf"/>
</dbReference>
<dbReference type="SUPFAM" id="SSF46785">
    <property type="entry name" value="Winged helix' DNA-binding domain"/>
    <property type="match status" value="2"/>
</dbReference>
<dbReference type="PROSITE" id="PS51722">
    <property type="entry name" value="G_TR_2"/>
    <property type="match status" value="1"/>
</dbReference>
<dbReference type="InterPro" id="IPR015191">
    <property type="entry name" value="SelB_WHD4"/>
</dbReference>
<dbReference type="Pfam" id="PF25461">
    <property type="entry name" value="Beta-barrel_SelB"/>
    <property type="match status" value="1"/>
</dbReference>
<dbReference type="Pfam" id="PF09106">
    <property type="entry name" value="WHD_2nd_SelB"/>
    <property type="match status" value="1"/>
</dbReference>
<dbReference type="AlphaFoldDB" id="A0AA42BAF1"/>
<dbReference type="GO" id="GO:0003746">
    <property type="term" value="F:translation elongation factor activity"/>
    <property type="evidence" value="ECO:0007669"/>
    <property type="project" value="UniProtKB-KW"/>
</dbReference>
<dbReference type="InterPro" id="IPR027417">
    <property type="entry name" value="P-loop_NTPase"/>
</dbReference>
<name>A0AA42BAF1_9BACT</name>
<dbReference type="InterPro" id="IPR000795">
    <property type="entry name" value="T_Tr_GTP-bd_dom"/>
</dbReference>
<comment type="subcellular location">
    <subcellularLocation>
        <location evidence="1">Cytoplasm</location>
    </subcellularLocation>
</comment>
<evidence type="ECO:0000256" key="2">
    <source>
        <dbReference type="ARBA" id="ARBA00015953"/>
    </source>
</evidence>
<dbReference type="GO" id="GO:0005525">
    <property type="term" value="F:GTP binding"/>
    <property type="evidence" value="ECO:0007669"/>
    <property type="project" value="UniProtKB-KW"/>
</dbReference>
<dbReference type="InterPro" id="IPR004161">
    <property type="entry name" value="EFTu-like_2"/>
</dbReference>
<accession>A0AA42BAF1</accession>
<dbReference type="Gene3D" id="1.10.10.2770">
    <property type="match status" value="1"/>
</dbReference>
<keyword evidence="11" id="KW-1185">Reference proteome</keyword>
<dbReference type="SUPFAM" id="SSF50465">
    <property type="entry name" value="EF-Tu/eEF-1alpha/eIF2-gamma C-terminal domain"/>
    <property type="match status" value="1"/>
</dbReference>
<organism evidence="10 11">
    <name type="scientific">Thermalbibacter longus</name>
    <dbReference type="NCBI Taxonomy" id="2951981"/>
    <lineage>
        <taxon>Bacteria</taxon>
        <taxon>Pseudomonadati</taxon>
        <taxon>Thermomicrobiota</taxon>
        <taxon>Thermomicrobia</taxon>
        <taxon>Thermomicrobiales</taxon>
        <taxon>Thermomicrobiaceae</taxon>
        <taxon>Thermalbibacter</taxon>
    </lineage>
</organism>
<keyword evidence="10" id="KW-0251">Elongation factor</keyword>
<evidence type="ECO:0000256" key="6">
    <source>
        <dbReference type="ARBA" id="ARBA00023134"/>
    </source>
</evidence>
<dbReference type="InterPro" id="IPR036388">
    <property type="entry name" value="WH-like_DNA-bd_sf"/>
</dbReference>
<keyword evidence="5" id="KW-0648">Protein biosynthesis</keyword>
<evidence type="ECO:0000256" key="7">
    <source>
        <dbReference type="ARBA" id="ARBA00025526"/>
    </source>
</evidence>
<dbReference type="InterPro" id="IPR004535">
    <property type="entry name" value="Transl_elong_SelB"/>
</dbReference>
<dbReference type="Pfam" id="PF00009">
    <property type="entry name" value="GTP_EFTU"/>
    <property type="match status" value="1"/>
</dbReference>
<dbReference type="CDD" id="cd15491">
    <property type="entry name" value="selB_III"/>
    <property type="match status" value="1"/>
</dbReference>
<dbReference type="Gene3D" id="3.40.50.300">
    <property type="entry name" value="P-loop containing nucleotide triphosphate hydrolases"/>
    <property type="match status" value="1"/>
</dbReference>
<evidence type="ECO:0000256" key="1">
    <source>
        <dbReference type="ARBA" id="ARBA00004496"/>
    </source>
</evidence>
<comment type="function">
    <text evidence="7">Translation factor necessary for the incorporation of selenocysteine into proteins. It probably replaces EF-Tu for the insertion of selenocysteine directed by the UGA codon. SelB binds GTP and GDP.</text>
</comment>
<dbReference type="InterPro" id="IPR015190">
    <property type="entry name" value="Elong_fac_SelB-wing-hlx_typ-2"/>
</dbReference>
<dbReference type="GO" id="GO:0001514">
    <property type="term" value="P:selenocysteine incorporation"/>
    <property type="evidence" value="ECO:0007669"/>
    <property type="project" value="InterPro"/>
</dbReference>
<evidence type="ECO:0000256" key="4">
    <source>
        <dbReference type="ARBA" id="ARBA00022741"/>
    </source>
</evidence>
<dbReference type="SUPFAM" id="SSF50447">
    <property type="entry name" value="Translation proteins"/>
    <property type="match status" value="1"/>
</dbReference>
<dbReference type="Gene3D" id="1.10.10.10">
    <property type="entry name" value="Winged helix-like DNA-binding domain superfamily/Winged helix DNA-binding domain"/>
    <property type="match status" value="1"/>
</dbReference>
<keyword evidence="3" id="KW-0963">Cytoplasm</keyword>
<proteinExistence type="predicted"/>
<feature type="domain" description="Tr-type G" evidence="9">
    <location>
        <begin position="5"/>
        <end position="178"/>
    </location>
</feature>
<dbReference type="CDD" id="cd03696">
    <property type="entry name" value="SelB_II"/>
    <property type="match status" value="1"/>
</dbReference>
<dbReference type="SUPFAM" id="SSF52540">
    <property type="entry name" value="P-loop containing nucleoside triphosphate hydrolases"/>
    <property type="match status" value="1"/>
</dbReference>
<dbReference type="GO" id="GO:0003723">
    <property type="term" value="F:RNA binding"/>
    <property type="evidence" value="ECO:0007669"/>
    <property type="project" value="InterPro"/>
</dbReference>
<dbReference type="PANTHER" id="PTHR43721">
    <property type="entry name" value="ELONGATION FACTOR TU-RELATED"/>
    <property type="match status" value="1"/>
</dbReference>
<dbReference type="Proteomes" id="UP001165306">
    <property type="component" value="Unassembled WGS sequence"/>
</dbReference>
<dbReference type="InterPro" id="IPR057335">
    <property type="entry name" value="Beta-barrel_SelB"/>
</dbReference>
<dbReference type="Pfam" id="PF03144">
    <property type="entry name" value="GTP_EFTU_D2"/>
    <property type="match status" value="1"/>
</dbReference>
<dbReference type="Gene3D" id="2.40.30.10">
    <property type="entry name" value="Translation factors"/>
    <property type="match status" value="1"/>
</dbReference>